<organism evidence="1">
    <name type="scientific">Cladocopium goreaui</name>
    <dbReference type="NCBI Taxonomy" id="2562237"/>
    <lineage>
        <taxon>Eukaryota</taxon>
        <taxon>Sar</taxon>
        <taxon>Alveolata</taxon>
        <taxon>Dinophyceae</taxon>
        <taxon>Suessiales</taxon>
        <taxon>Symbiodiniaceae</taxon>
        <taxon>Cladocopium</taxon>
    </lineage>
</organism>
<gene>
    <name evidence="1" type="ORF">C1SCF055_LOCUS32258</name>
</gene>
<dbReference type="EMBL" id="CAMXCT020003870">
    <property type="protein sequence ID" value="CAL1160014.1"/>
    <property type="molecule type" value="Genomic_DNA"/>
</dbReference>
<evidence type="ECO:0000313" key="2">
    <source>
        <dbReference type="EMBL" id="CAL1160014.1"/>
    </source>
</evidence>
<sequence length="80" mass="8997">AIGVLIGFAWERCFDVAVDETAEREPAGDGGPFRRRRLKESSITRWTTPGGCKALQAYRRGESMEKKALDEARSLDRLLQ</sequence>
<feature type="non-terminal residue" evidence="1">
    <location>
        <position position="80"/>
    </location>
</feature>
<dbReference type="AlphaFoldDB" id="A0A9P1D9G1"/>
<name>A0A9P1D9G1_9DINO</name>
<evidence type="ECO:0000313" key="1">
    <source>
        <dbReference type="EMBL" id="CAI4006639.1"/>
    </source>
</evidence>
<dbReference type="EMBL" id="CAMXCT030003870">
    <property type="protein sequence ID" value="CAL4793951.1"/>
    <property type="molecule type" value="Genomic_DNA"/>
</dbReference>
<protein>
    <submittedName>
        <fullName evidence="1">Uncharacterized protein</fullName>
    </submittedName>
</protein>
<dbReference type="EMBL" id="CAMXCT010003870">
    <property type="protein sequence ID" value="CAI4006639.1"/>
    <property type="molecule type" value="Genomic_DNA"/>
</dbReference>
<feature type="non-terminal residue" evidence="1">
    <location>
        <position position="1"/>
    </location>
</feature>
<reference evidence="1" key="1">
    <citation type="submission" date="2022-10" db="EMBL/GenBank/DDBJ databases">
        <authorList>
            <person name="Chen Y."/>
            <person name="Dougan E. K."/>
            <person name="Chan C."/>
            <person name="Rhodes N."/>
            <person name="Thang M."/>
        </authorList>
    </citation>
    <scope>NUCLEOTIDE SEQUENCE</scope>
</reference>
<keyword evidence="3" id="KW-1185">Reference proteome</keyword>
<comment type="caution">
    <text evidence="1">The sequence shown here is derived from an EMBL/GenBank/DDBJ whole genome shotgun (WGS) entry which is preliminary data.</text>
</comment>
<proteinExistence type="predicted"/>
<evidence type="ECO:0000313" key="3">
    <source>
        <dbReference type="Proteomes" id="UP001152797"/>
    </source>
</evidence>
<reference evidence="2" key="2">
    <citation type="submission" date="2024-04" db="EMBL/GenBank/DDBJ databases">
        <authorList>
            <person name="Chen Y."/>
            <person name="Shah S."/>
            <person name="Dougan E. K."/>
            <person name="Thang M."/>
            <person name="Chan C."/>
        </authorList>
    </citation>
    <scope>NUCLEOTIDE SEQUENCE [LARGE SCALE GENOMIC DNA]</scope>
</reference>
<accession>A0A9P1D9G1</accession>
<dbReference type="Proteomes" id="UP001152797">
    <property type="component" value="Unassembled WGS sequence"/>
</dbReference>